<dbReference type="PANTHER" id="PTHR38340:SF1">
    <property type="entry name" value="S-LAYER PROTEIN"/>
    <property type="match status" value="1"/>
</dbReference>
<dbReference type="NCBIfam" id="TIGR02608">
    <property type="entry name" value="delta_60_rpt"/>
    <property type="match status" value="7"/>
</dbReference>
<evidence type="ECO:0000256" key="2">
    <source>
        <dbReference type="ARBA" id="ARBA00022525"/>
    </source>
</evidence>
<dbReference type="Pfam" id="PF17164">
    <property type="entry name" value="DUF5122"/>
    <property type="match status" value="6"/>
</dbReference>
<dbReference type="SUPFAM" id="SSF69322">
    <property type="entry name" value="Tricorn protease domain 2"/>
    <property type="match status" value="1"/>
</dbReference>
<feature type="domain" description="DUF11" evidence="5">
    <location>
        <begin position="447"/>
        <end position="562"/>
    </location>
</feature>
<gene>
    <name evidence="6" type="ORF">PV383_33745</name>
</gene>
<dbReference type="PRINTS" id="PR00313">
    <property type="entry name" value="CABNDNGRPT"/>
</dbReference>
<comment type="caution">
    <text evidence="6">The sequence shown here is derived from an EMBL/GenBank/DDBJ whole genome shotgun (WGS) entry which is preliminary data.</text>
</comment>
<feature type="region of interest" description="Disordered" evidence="3">
    <location>
        <begin position="1"/>
        <end position="20"/>
    </location>
</feature>
<evidence type="ECO:0000313" key="7">
    <source>
        <dbReference type="Proteomes" id="UP001282474"/>
    </source>
</evidence>
<evidence type="ECO:0000256" key="4">
    <source>
        <dbReference type="SAM" id="SignalP"/>
    </source>
</evidence>
<keyword evidence="7" id="KW-1185">Reference proteome</keyword>
<dbReference type="InterPro" id="IPR001343">
    <property type="entry name" value="Hemolysn_Ca-bd"/>
</dbReference>
<dbReference type="Gene3D" id="2.150.10.10">
    <property type="entry name" value="Serralysin-like metalloprotease, C-terminal"/>
    <property type="match status" value="1"/>
</dbReference>
<sequence length="678" mass="67849">MLTPHVRPAWRRRGERPRRPFPVRAGTVAAAVLALLLSFPGTAAAAPGDLDPTFSGDGRVLTGFADDDHAGDVAVQPDGKIVSVGASADYSVLESHFALTRHNPDGTPDAGFDGDGRVTTPINNMGPGLQWSEANAVTLQPDGKIVVVGMSWREYENCCWFVVARYNVDGTLDDTFSGDGRVFADIGGPTEALDVAIDANGRIVAAGYSGGFVAVARFDAQGTPDASFGGDGVVTVDPTPNTQEAGGDARSLALQPDGKIVVGGEVGSTSFDFLLMRLDADGTVDNGFGTAGIVRTDFGAYDGVRSLAIQTDGRIVAGGSSDDRVALARYTTNGTLDPSFDGDGRVLTPGAFAYDMALQPDGRIVTAGGTNGDFAVLRHNPDGSRDSGFGTGGVATADFGGSDTARALALQSGGAIVAAGGGGPGADFALARFEGGGTVPPPPTGVDLAVTKSGPATAAIGDRPTYTVRVTNNSTTTSATGVTLSDTFSGVAASVVSATTTSGTCTTTATGANCSLGTLAPGAAATVTVAAEPRATGTLTDRATVGATQTDPNTGDNTATATTTVNNSRGCTRIGTSGNDSITGTFGNDVICALGGDDTVNAGSGNDTVHGGHGNDRVDGGNGNDTLVAGPGTDNLIGNFGTDNLNTVDNVSGNDTANGGPNTDTCTTDAGDIRVSCP</sequence>
<dbReference type="InterPro" id="IPR011049">
    <property type="entry name" value="Serralysin-like_metalloprot_C"/>
</dbReference>
<dbReference type="InterPro" id="IPR013783">
    <property type="entry name" value="Ig-like_fold"/>
</dbReference>
<evidence type="ECO:0000259" key="5">
    <source>
        <dbReference type="Pfam" id="PF01345"/>
    </source>
</evidence>
<dbReference type="Gene3D" id="2.80.10.50">
    <property type="match status" value="3"/>
</dbReference>
<evidence type="ECO:0000256" key="1">
    <source>
        <dbReference type="ARBA" id="ARBA00004613"/>
    </source>
</evidence>
<dbReference type="SUPFAM" id="SSF51120">
    <property type="entry name" value="beta-Roll"/>
    <property type="match status" value="1"/>
</dbReference>
<dbReference type="Pfam" id="PF00353">
    <property type="entry name" value="HemolysinCabind"/>
    <property type="match status" value="2"/>
</dbReference>
<evidence type="ECO:0000313" key="6">
    <source>
        <dbReference type="EMBL" id="MDX3042107.1"/>
    </source>
</evidence>
<feature type="signal peptide" evidence="4">
    <location>
        <begin position="1"/>
        <end position="45"/>
    </location>
</feature>
<dbReference type="InterPro" id="IPR013431">
    <property type="entry name" value="Delta_60_rpt"/>
</dbReference>
<dbReference type="EMBL" id="JARAWJ010000034">
    <property type="protein sequence ID" value="MDX3042107.1"/>
    <property type="molecule type" value="Genomic_DNA"/>
</dbReference>
<evidence type="ECO:0000256" key="3">
    <source>
        <dbReference type="SAM" id="MobiDB-lite"/>
    </source>
</evidence>
<organism evidence="6 7">
    <name type="scientific">Streptomyces caniscabiei</name>
    <dbReference type="NCBI Taxonomy" id="2746961"/>
    <lineage>
        <taxon>Bacteria</taxon>
        <taxon>Bacillati</taxon>
        <taxon>Actinomycetota</taxon>
        <taxon>Actinomycetes</taxon>
        <taxon>Kitasatosporales</taxon>
        <taxon>Streptomycetaceae</taxon>
        <taxon>Streptomyces</taxon>
    </lineage>
</organism>
<keyword evidence="2" id="KW-0964">Secreted</keyword>
<dbReference type="PANTHER" id="PTHR38340">
    <property type="entry name" value="S-LAYER PROTEIN"/>
    <property type="match status" value="1"/>
</dbReference>
<protein>
    <submittedName>
        <fullName evidence="6">DUF11 domain-containing protein</fullName>
    </submittedName>
</protein>
<feature type="chain" id="PRO_5045136109" evidence="4">
    <location>
        <begin position="46"/>
        <end position="678"/>
    </location>
</feature>
<name>A0ABU4MZC9_9ACTN</name>
<dbReference type="InterPro" id="IPR001434">
    <property type="entry name" value="OmcB-like_DUF11"/>
</dbReference>
<dbReference type="Pfam" id="PF01345">
    <property type="entry name" value="DUF11"/>
    <property type="match status" value="1"/>
</dbReference>
<keyword evidence="4" id="KW-0732">Signal</keyword>
<dbReference type="Proteomes" id="UP001282474">
    <property type="component" value="Unassembled WGS sequence"/>
</dbReference>
<proteinExistence type="predicted"/>
<dbReference type="Gene3D" id="2.60.40.10">
    <property type="entry name" value="Immunoglobulins"/>
    <property type="match status" value="1"/>
</dbReference>
<feature type="compositionally biased region" description="Basic residues" evidence="3">
    <location>
        <begin position="8"/>
        <end position="20"/>
    </location>
</feature>
<dbReference type="InterPro" id="IPR050557">
    <property type="entry name" value="RTX_toxin/Mannuronan_C5-epim"/>
</dbReference>
<comment type="subcellular location">
    <subcellularLocation>
        <location evidence="1">Secreted</location>
    </subcellularLocation>
</comment>
<dbReference type="RefSeq" id="WP_193379672.1">
    <property type="nucleotide sequence ID" value="NZ_JABXWF010000002.1"/>
</dbReference>
<accession>A0ABU4MZC9</accession>
<reference evidence="6 7" key="1">
    <citation type="journal article" date="2023" name="Microb. Genom.">
        <title>Mesoterricola silvestris gen. nov., sp. nov., Mesoterricola sediminis sp. nov., Geothrix oryzae sp. nov., Geothrix edaphica sp. nov., Geothrix rubra sp. nov., and Geothrix limicola sp. nov., six novel members of Acidobacteriota isolated from soils.</title>
        <authorList>
            <person name="Weisberg A.J."/>
            <person name="Pearce E."/>
            <person name="Kramer C.G."/>
            <person name="Chang J.H."/>
            <person name="Clarke C.R."/>
        </authorList>
    </citation>
    <scope>NUCLEOTIDE SEQUENCE [LARGE SCALE GENOMIC DNA]</scope>
    <source>
        <strain evidence="6 7">NE20-4-1</strain>
    </source>
</reference>